<evidence type="ECO:0000313" key="2">
    <source>
        <dbReference type="EMBL" id="JAP17326.1"/>
    </source>
</evidence>
<reference evidence="2" key="1">
    <citation type="submission" date="2015-12" db="EMBL/GenBank/DDBJ databases">
        <title>Gene expression during late stages of embryo sac development: a critical building block for successful pollen-pistil interactions.</title>
        <authorList>
            <person name="Liu Y."/>
            <person name="Joly V."/>
            <person name="Sabar M."/>
            <person name="Matton D.P."/>
        </authorList>
    </citation>
    <scope>NUCLEOTIDE SEQUENCE</scope>
</reference>
<feature type="transmembrane region" description="Helical" evidence="1">
    <location>
        <begin position="31"/>
        <end position="52"/>
    </location>
</feature>
<keyword evidence="1" id="KW-0812">Transmembrane</keyword>
<evidence type="ECO:0000256" key="1">
    <source>
        <dbReference type="SAM" id="Phobius"/>
    </source>
</evidence>
<proteinExistence type="predicted"/>
<protein>
    <submittedName>
        <fullName evidence="2">Putative ovule protein</fullName>
    </submittedName>
</protein>
<keyword evidence="1" id="KW-1133">Transmembrane helix</keyword>
<sequence>LQKNGRLGVVSIFTFNIREVDFAIISMTTNRTIWCNIFTIISGWSIFSILVYEQYPSWRRLKCHLALPLFQ</sequence>
<dbReference type="EMBL" id="GEDG01022667">
    <property type="protein sequence ID" value="JAP17326.1"/>
    <property type="molecule type" value="Transcribed_RNA"/>
</dbReference>
<organism evidence="2">
    <name type="scientific">Solanum chacoense</name>
    <name type="common">Chaco potato</name>
    <dbReference type="NCBI Taxonomy" id="4108"/>
    <lineage>
        <taxon>Eukaryota</taxon>
        <taxon>Viridiplantae</taxon>
        <taxon>Streptophyta</taxon>
        <taxon>Embryophyta</taxon>
        <taxon>Tracheophyta</taxon>
        <taxon>Spermatophyta</taxon>
        <taxon>Magnoliopsida</taxon>
        <taxon>eudicotyledons</taxon>
        <taxon>Gunneridae</taxon>
        <taxon>Pentapetalae</taxon>
        <taxon>asterids</taxon>
        <taxon>lamiids</taxon>
        <taxon>Solanales</taxon>
        <taxon>Solanaceae</taxon>
        <taxon>Solanoideae</taxon>
        <taxon>Solaneae</taxon>
        <taxon>Solanum</taxon>
    </lineage>
</organism>
<dbReference type="AlphaFoldDB" id="A0A0V0HAE4"/>
<keyword evidence="1" id="KW-0472">Membrane</keyword>
<name>A0A0V0HAE4_SOLCH</name>
<feature type="non-terminal residue" evidence="2">
    <location>
        <position position="1"/>
    </location>
</feature>
<accession>A0A0V0HAE4</accession>